<evidence type="ECO:0000256" key="6">
    <source>
        <dbReference type="ARBA" id="ARBA00022801"/>
    </source>
</evidence>
<feature type="binding site" evidence="8">
    <location>
        <position position="229"/>
    </location>
    <ligand>
        <name>Zn(2+)</name>
        <dbReference type="ChEBI" id="CHEBI:29105"/>
        <label>2</label>
        <note>catalytic</note>
    </ligand>
</feature>
<accession>A6DQ10</accession>
<feature type="binding site" evidence="8">
    <location>
        <position position="83"/>
    </location>
    <ligand>
        <name>Zn(2+)</name>
        <dbReference type="ChEBI" id="CHEBI:29105"/>
        <label>2</label>
        <note>catalytic</note>
    </ligand>
</feature>
<evidence type="ECO:0000256" key="2">
    <source>
        <dbReference type="ARBA" id="ARBA00022694"/>
    </source>
</evidence>
<evidence type="ECO:0000256" key="4">
    <source>
        <dbReference type="ARBA" id="ARBA00022723"/>
    </source>
</evidence>
<keyword evidence="6 8" id="KW-0378">Hydrolase</keyword>
<dbReference type="InterPro" id="IPR013471">
    <property type="entry name" value="RNase_Z/BN"/>
</dbReference>
<dbReference type="Gene3D" id="3.60.15.10">
    <property type="entry name" value="Ribonuclease Z/Hydroxyacylglutathione hydrolase-like"/>
    <property type="match status" value="1"/>
</dbReference>
<feature type="binding site" evidence="8">
    <location>
        <position position="288"/>
    </location>
    <ligand>
        <name>Zn(2+)</name>
        <dbReference type="ChEBI" id="CHEBI:29105"/>
        <label>2</label>
        <note>catalytic</note>
    </ligand>
</feature>
<dbReference type="GO" id="GO:0042802">
    <property type="term" value="F:identical protein binding"/>
    <property type="evidence" value="ECO:0007669"/>
    <property type="project" value="UniProtKB-ARBA"/>
</dbReference>
<dbReference type="STRING" id="313628.LNTAR_24109"/>
<sequence>MLMVFIVEEKYTSRGFILQFHFLGTSAGSPTVERNVTALGFMPRGRKNWWLFDCGEGTQQRLLRSSLSLPKLNKIFITHMHGDHCYGLFGLLTSRGLMSGGEEAVHIFGPKGIKEMIKTVLKLSYVNLSAPLTFTEFDEAGDLFEDDEFIVSNVRLSHDVPSWGYVVKEKDRPGSFDSAKAIRDGIKPGPIYSKLKNAEMVTLEDGREVNGADYVGETQKGRVALIGGDNDRPQLFGDALKGAAVMIHEATHTEEAMAGLSFRSRHSTAKRVAEVAEENQVKNLVLTHFSPRFITKKRKGMKCVDEIEDEAKEFFHQDLHMARDYDVYELDRESKLKLIDSRYRKDHKSLNK</sequence>
<dbReference type="NCBIfam" id="NF000801">
    <property type="entry name" value="PRK00055.1-3"/>
    <property type="match status" value="1"/>
</dbReference>
<feature type="binding site" evidence="8">
    <location>
        <position position="84"/>
    </location>
    <ligand>
        <name>Zn(2+)</name>
        <dbReference type="ChEBI" id="CHEBI:29105"/>
        <label>2</label>
        <note>catalytic</note>
    </ligand>
</feature>
<dbReference type="Proteomes" id="UP000004947">
    <property type="component" value="Unassembled WGS sequence"/>
</dbReference>
<evidence type="ECO:0000256" key="3">
    <source>
        <dbReference type="ARBA" id="ARBA00022722"/>
    </source>
</evidence>
<evidence type="ECO:0000256" key="5">
    <source>
        <dbReference type="ARBA" id="ARBA00022759"/>
    </source>
</evidence>
<feature type="binding site" evidence="8">
    <location>
        <position position="81"/>
    </location>
    <ligand>
        <name>Zn(2+)</name>
        <dbReference type="ChEBI" id="CHEBI:29105"/>
        <label>1</label>
        <note>catalytic</note>
    </ligand>
</feature>
<dbReference type="eggNOG" id="COG1234">
    <property type="taxonomic scope" value="Bacteria"/>
</dbReference>
<feature type="binding site" evidence="8">
    <location>
        <position position="79"/>
    </location>
    <ligand>
        <name>Zn(2+)</name>
        <dbReference type="ChEBI" id="CHEBI:29105"/>
        <label>1</label>
        <note>catalytic</note>
    </ligand>
</feature>
<dbReference type="HAMAP" id="MF_01818">
    <property type="entry name" value="RNase_Z_BN"/>
    <property type="match status" value="1"/>
</dbReference>
<dbReference type="PANTHER" id="PTHR46018:SF2">
    <property type="entry name" value="ZINC PHOSPHODIESTERASE ELAC PROTEIN 1"/>
    <property type="match status" value="1"/>
</dbReference>
<comment type="similarity">
    <text evidence="8">Belongs to the RNase Z family.</text>
</comment>
<reference evidence="9 10" key="1">
    <citation type="journal article" date="2010" name="J. Bacteriol.">
        <title>Genome sequence of Lentisphaera araneosa HTCC2155T, the type species of the order Lentisphaerales in the phylum Lentisphaerae.</title>
        <authorList>
            <person name="Thrash J.C."/>
            <person name="Cho J.C."/>
            <person name="Vergin K.L."/>
            <person name="Morris R.M."/>
            <person name="Giovannoni S.J."/>
        </authorList>
    </citation>
    <scope>NUCLEOTIDE SEQUENCE [LARGE SCALE GENOMIC DNA]</scope>
    <source>
        <strain evidence="9 10">HTCC2155</strain>
    </source>
</reference>
<gene>
    <name evidence="8" type="primary">rnz</name>
    <name evidence="9" type="ORF">LNTAR_24109</name>
</gene>
<keyword evidence="7 8" id="KW-0862">Zinc</keyword>
<dbReference type="GO" id="GO:0042781">
    <property type="term" value="F:3'-tRNA processing endoribonuclease activity"/>
    <property type="evidence" value="ECO:0007669"/>
    <property type="project" value="UniProtKB-UniRule"/>
</dbReference>
<comment type="cofactor">
    <cofactor evidence="8">
        <name>Zn(2+)</name>
        <dbReference type="ChEBI" id="CHEBI:29105"/>
    </cofactor>
    <text evidence="8">Binds 2 Zn(2+) ions.</text>
</comment>
<dbReference type="InterPro" id="IPR036866">
    <property type="entry name" value="RibonucZ/Hydroxyglut_hydro"/>
</dbReference>
<comment type="caution">
    <text evidence="9">The sequence shown here is derived from an EMBL/GenBank/DDBJ whole genome shotgun (WGS) entry which is preliminary data.</text>
</comment>
<dbReference type="EMBL" id="ABCK01000018">
    <property type="protein sequence ID" value="EDM26251.1"/>
    <property type="molecule type" value="Genomic_DNA"/>
</dbReference>
<keyword evidence="10" id="KW-1185">Reference proteome</keyword>
<protein>
    <recommendedName>
        <fullName evidence="8">Ribonuclease Z</fullName>
        <shortName evidence="8">RNase Z</shortName>
        <ecNumber evidence="8">3.1.26.11</ecNumber>
    </recommendedName>
    <alternativeName>
        <fullName evidence="8">tRNA 3 endonuclease</fullName>
    </alternativeName>
    <alternativeName>
        <fullName evidence="8">tRNase Z</fullName>
    </alternativeName>
</protein>
<keyword evidence="3 8" id="KW-0540">Nuclease</keyword>
<keyword evidence="2 8" id="KW-0819">tRNA processing</keyword>
<evidence type="ECO:0000256" key="7">
    <source>
        <dbReference type="ARBA" id="ARBA00022833"/>
    </source>
</evidence>
<dbReference type="AlphaFoldDB" id="A6DQ10"/>
<feature type="binding site" evidence="8">
    <location>
        <position position="229"/>
    </location>
    <ligand>
        <name>Zn(2+)</name>
        <dbReference type="ChEBI" id="CHEBI:29105"/>
        <label>1</label>
        <note>catalytic</note>
    </ligand>
</feature>
<dbReference type="Pfam" id="PF23023">
    <property type="entry name" value="Anti-Pycsar_Apyc1"/>
    <property type="match status" value="1"/>
</dbReference>
<keyword evidence="5 8" id="KW-0255">Endonuclease</keyword>
<name>A6DQ10_9BACT</name>
<evidence type="ECO:0000313" key="9">
    <source>
        <dbReference type="EMBL" id="EDM26251.1"/>
    </source>
</evidence>
<evidence type="ECO:0000256" key="1">
    <source>
        <dbReference type="ARBA" id="ARBA00011738"/>
    </source>
</evidence>
<organism evidence="9 10">
    <name type="scientific">Lentisphaera araneosa HTCC2155</name>
    <dbReference type="NCBI Taxonomy" id="313628"/>
    <lineage>
        <taxon>Bacteria</taxon>
        <taxon>Pseudomonadati</taxon>
        <taxon>Lentisphaerota</taxon>
        <taxon>Lentisphaeria</taxon>
        <taxon>Lentisphaerales</taxon>
        <taxon>Lentisphaeraceae</taxon>
        <taxon>Lentisphaera</taxon>
    </lineage>
</organism>
<dbReference type="CDD" id="cd07717">
    <property type="entry name" value="RNaseZ_ZiPD-like_MBL-fold"/>
    <property type="match status" value="1"/>
</dbReference>
<evidence type="ECO:0000313" key="10">
    <source>
        <dbReference type="Proteomes" id="UP000004947"/>
    </source>
</evidence>
<comment type="subunit">
    <text evidence="1 8">Homodimer.</text>
</comment>
<dbReference type="EC" id="3.1.26.11" evidence="8"/>
<feature type="binding site" evidence="8">
    <location>
        <position position="158"/>
    </location>
    <ligand>
        <name>Zn(2+)</name>
        <dbReference type="ChEBI" id="CHEBI:29105"/>
        <label>1</label>
        <note>catalytic</note>
    </ligand>
</feature>
<dbReference type="GO" id="GO:0008270">
    <property type="term" value="F:zinc ion binding"/>
    <property type="evidence" value="ECO:0007669"/>
    <property type="project" value="UniProtKB-UniRule"/>
</dbReference>
<comment type="catalytic activity">
    <reaction evidence="8">
        <text>Endonucleolytic cleavage of RNA, removing extra 3' nucleotides from tRNA precursor, generating 3' termini of tRNAs. A 3'-hydroxy group is left at the tRNA terminus and a 5'-phosphoryl group is left at the trailer molecule.</text>
        <dbReference type="EC" id="3.1.26.11"/>
    </reaction>
</comment>
<proteinExistence type="inferred from homology"/>
<dbReference type="PANTHER" id="PTHR46018">
    <property type="entry name" value="ZINC PHOSPHODIESTERASE ELAC PROTEIN 1"/>
    <property type="match status" value="1"/>
</dbReference>
<keyword evidence="4 8" id="KW-0479">Metal-binding</keyword>
<feature type="active site" description="Proton acceptor" evidence="8">
    <location>
        <position position="83"/>
    </location>
</feature>
<comment type="function">
    <text evidence="8">Zinc phosphodiesterase, which displays some tRNA 3'-processing endonuclease activity. Probably involved in tRNA maturation, by removing a 3'-trailer from precursor tRNA.</text>
</comment>
<dbReference type="SUPFAM" id="SSF56281">
    <property type="entry name" value="Metallo-hydrolase/oxidoreductase"/>
    <property type="match status" value="1"/>
</dbReference>
<dbReference type="FunFam" id="3.60.15.10:FF:000002">
    <property type="entry name" value="Ribonuclease Z"/>
    <property type="match status" value="1"/>
</dbReference>
<evidence type="ECO:0000256" key="8">
    <source>
        <dbReference type="HAMAP-Rule" id="MF_01818"/>
    </source>
</evidence>